<accession>A0A1B2LYE4</accession>
<evidence type="ECO:0000313" key="1">
    <source>
        <dbReference type="EMBL" id="AOA57945.1"/>
    </source>
</evidence>
<dbReference type="AlphaFoldDB" id="A0A1B2LYE4"/>
<organism evidence="1 2">
    <name type="scientific">Acinetobacter larvae</name>
    <dbReference type="NCBI Taxonomy" id="1789224"/>
    <lineage>
        <taxon>Bacteria</taxon>
        <taxon>Pseudomonadati</taxon>
        <taxon>Pseudomonadota</taxon>
        <taxon>Gammaproteobacteria</taxon>
        <taxon>Moraxellales</taxon>
        <taxon>Moraxellaceae</taxon>
        <taxon>Acinetobacter</taxon>
    </lineage>
</organism>
<protein>
    <submittedName>
        <fullName evidence="1">Uncharacterized protein</fullName>
    </submittedName>
</protein>
<gene>
    <name evidence="1" type="ORF">BFG52_06000</name>
</gene>
<keyword evidence="2" id="KW-1185">Reference proteome</keyword>
<reference evidence="1 2" key="1">
    <citation type="submission" date="2016-08" db="EMBL/GenBank/DDBJ databases">
        <authorList>
            <person name="Seilhamer J.J."/>
        </authorList>
    </citation>
    <scope>NUCLEOTIDE SEQUENCE [LARGE SCALE GENOMIC DNA]</scope>
    <source>
        <strain evidence="1 2">BRTC-1</strain>
    </source>
</reference>
<sequence>MAKGDQGKLKRVRSVFWEKVQINPQGLNSTKNAIDHKFIGTGAMLSTARCYSYFPIPSKYTDLRRFKSIKMPYHLSIAMKWIATRFRNIDSTLFARPLHCIEMQIDVKNDDSKQTSSLQ</sequence>
<dbReference type="EMBL" id="CP016895">
    <property type="protein sequence ID" value="AOA57945.1"/>
    <property type="molecule type" value="Genomic_DNA"/>
</dbReference>
<evidence type="ECO:0000313" key="2">
    <source>
        <dbReference type="Proteomes" id="UP000093391"/>
    </source>
</evidence>
<name>A0A1B2LYE4_9GAMM</name>
<proteinExistence type="predicted"/>
<dbReference type="KEGG" id="ala:BFG52_06000"/>
<dbReference type="Proteomes" id="UP000093391">
    <property type="component" value="Chromosome"/>
</dbReference>